<organism evidence="2 3">
    <name type="scientific">Candidatus Woesebacteria bacterium GW2011_GWB1_33_22</name>
    <dbReference type="NCBI Taxonomy" id="1618566"/>
    <lineage>
        <taxon>Bacteria</taxon>
        <taxon>Candidatus Woeseibacteriota</taxon>
    </lineage>
</organism>
<evidence type="ECO:0000313" key="2">
    <source>
        <dbReference type="EMBL" id="KKP44803.1"/>
    </source>
</evidence>
<dbReference type="Proteomes" id="UP000034778">
    <property type="component" value="Unassembled WGS sequence"/>
</dbReference>
<reference evidence="2 3" key="1">
    <citation type="journal article" date="2015" name="Nature">
        <title>rRNA introns, odd ribosomes, and small enigmatic genomes across a large radiation of phyla.</title>
        <authorList>
            <person name="Brown C.T."/>
            <person name="Hug L.A."/>
            <person name="Thomas B.C."/>
            <person name="Sharon I."/>
            <person name="Castelle C.J."/>
            <person name="Singh A."/>
            <person name="Wilkins M.J."/>
            <person name="Williams K.H."/>
            <person name="Banfield J.F."/>
        </authorList>
    </citation>
    <scope>NUCLEOTIDE SEQUENCE [LARGE SCALE GENOMIC DNA]</scope>
</reference>
<dbReference type="EMBL" id="LBOW01000006">
    <property type="protein sequence ID" value="KKP44803.1"/>
    <property type="molecule type" value="Genomic_DNA"/>
</dbReference>
<sequence>MRKAILFFVLFIIFIAFAVFLTNAFVLQKNYFENKNGNSQAETGPDLKEDYERAINEKRVLVLYFTSNWCQKCIDQENVNKQVFDELVSEGVVGLKIHILDSETTIETDALSQKFDVTKEQSFVILDKNGVVYFKYTGILEKDLLKQKILEAR</sequence>
<dbReference type="InterPro" id="IPR013766">
    <property type="entry name" value="Thioredoxin_domain"/>
</dbReference>
<dbReference type="PROSITE" id="PS51352">
    <property type="entry name" value="THIOREDOXIN_2"/>
    <property type="match status" value="1"/>
</dbReference>
<evidence type="ECO:0000259" key="1">
    <source>
        <dbReference type="PROSITE" id="PS51352"/>
    </source>
</evidence>
<dbReference type="Pfam" id="PF00085">
    <property type="entry name" value="Thioredoxin"/>
    <property type="match status" value="1"/>
</dbReference>
<proteinExistence type="predicted"/>
<accession>A0A0F9ZKQ1</accession>
<dbReference type="Gene3D" id="3.40.30.10">
    <property type="entry name" value="Glutaredoxin"/>
    <property type="match status" value="1"/>
</dbReference>
<feature type="domain" description="Thioredoxin" evidence="1">
    <location>
        <begin position="21"/>
        <end position="153"/>
    </location>
</feature>
<dbReference type="AlphaFoldDB" id="A0A0F9ZKQ1"/>
<name>A0A0F9ZKQ1_9BACT</name>
<protein>
    <recommendedName>
        <fullName evidence="1">Thioredoxin domain-containing protein</fullName>
    </recommendedName>
</protein>
<dbReference type="STRING" id="1618566.UR35_C0006G0038"/>
<evidence type="ECO:0000313" key="3">
    <source>
        <dbReference type="Proteomes" id="UP000034778"/>
    </source>
</evidence>
<dbReference type="InterPro" id="IPR036249">
    <property type="entry name" value="Thioredoxin-like_sf"/>
</dbReference>
<dbReference type="SUPFAM" id="SSF52833">
    <property type="entry name" value="Thioredoxin-like"/>
    <property type="match status" value="1"/>
</dbReference>
<comment type="caution">
    <text evidence="2">The sequence shown here is derived from an EMBL/GenBank/DDBJ whole genome shotgun (WGS) entry which is preliminary data.</text>
</comment>
<gene>
    <name evidence="2" type="ORF">UR35_C0006G0038</name>
</gene>
<dbReference type="CDD" id="cd02947">
    <property type="entry name" value="TRX_family"/>
    <property type="match status" value="1"/>
</dbReference>